<evidence type="ECO:0000313" key="8">
    <source>
        <dbReference type="Proteomes" id="UP001152964"/>
    </source>
</evidence>
<gene>
    <name evidence="7" type="primary">U6500E01850</name>
    <name evidence="7" type="ORF">SEUBUCD650_0E01850</name>
</gene>
<sequence>MKNLDHFLLFFGYNNNVFSKRNYTHQGGHFSLDHLAESFYDFTMSIPRSTKQSSPLSSRHRSVTNVTPLLTPRHSHDNSSTQISSMKNTTSSSPSTIMNESSKRNKQNLVLSTSFISTKKLENSAPSPTSPLQARRTRSTMTKALLSLKSEINNQYQELARLRRKKDDLEHLRDSTISDIYSGSYSTDHLQKHSMRIRANTQLREIDNSIKRTERHLFDLKQQFDKKRQRSLTTSSSIKADIGSIRNDDLQNIDSEESNGHNSLADQITLDDEYLTTPTSATELNSQQNLNRHGTINSQNNENLSTLSVSNNDDPNRGNLKDNKMESDHGGIDNENQIFKSTTTEAATWLVSDYMQSFQEKNVNPDFIAQKANGLVVLLKEHSEIRKDLVLTSFMSSIQNLLLNENKLIAASAYRVCRYLINGSSFIDELLELRLDAFIIISLAKDNSFQIEREQALKLIRRFIEYNTGITQGITQAIISCVEKPEDSLRHMALETLLELCFVAPEMVKECRGMRVIEGFLQDYNSFSLACVILDTVLQLMATHKTRQHFLKDFNVSVLTTVFSDTNTKSTVNVEKMQNASTLISITLNSYNGFMLFSNDNFKPLKQLVSFFQIPICAQYLIDIFLDVLKIKPLPYKSKSRHSHAFKPIPSQYYKECMSVNQRLALIVLILDNSGFVSHLLELLNDEDSDDNLVAKGRYLLTEYFNLRMNLVDNKYTSVSRPISKENFTYVDETFQFRKIAYRMNRNRNTIGMSEIDYVQNIKAFSKTVKENTLLREVDDFRFRRMVYDSKVLQTKDFTRWNWNIINELLEGPLLNKKQLEELVKSTKFIRRLLVFYRPLRLRFSNVNRGAKLSQKYVQVGCQFFKTLTATPEGIKILMDDTKIIPQLASLMFRAMEGNISGNIFDKNTLKEKMIYGYFKFIGILTQSTNGIHVLTRWNFFTVIYKMFQFESKLGLEFLLLTIPELDLKYSSHCRAIMGKALVVANEKVRIKATKHIGDKLKELLSIKECDLKLRANKTRLQQYKMEMLTRQLYDLSPSVVAVADQALYECIVAGNGSEELGTSFRMFLNQMVFIRSPILFELLSRPYGFQLLNEINFVKEERDSWLSKKNVDYVHIVEEFLKKNQSINAKSLTFQQKGRLPLHFYESLTRTEDGILLLSQTGDLVSFMNVIKRYVNGGSMATMEDAKEIMDLKAALWCVGFIGSTELGIGLLDNYSLVEDIIEVAYKASVTTVRFTAFYVLGLISMTHEGCEILDEMGWNCCISVQDEPIGIALPNRLDRFLSYNENKWSTFGEYTDEMIVFDRNNGDLAEKSSPIEFDLDKLLSEKNTAENPLNERITGGKYNKDITSQSITVSDENTSLFANECLPSPYVGQYRNDEDSIERKVLHIVSQLGNHILSNRAVKEITEINDKYGPRLFENERMFFKVFNMMSKYRFKPHVRKFLCGLFINNRALENVIKHDNKRDKRPTNLKH</sequence>
<dbReference type="InterPro" id="IPR028267">
    <property type="entry name" value="Pianissimo_N"/>
</dbReference>
<dbReference type="SUPFAM" id="SSF48371">
    <property type="entry name" value="ARM repeat"/>
    <property type="match status" value="1"/>
</dbReference>
<keyword evidence="2" id="KW-0175">Coiled coil</keyword>
<feature type="coiled-coil region" evidence="2">
    <location>
        <begin position="145"/>
        <end position="179"/>
    </location>
</feature>
<dbReference type="InterPro" id="IPR011989">
    <property type="entry name" value="ARM-like"/>
</dbReference>
<evidence type="ECO:0000313" key="7">
    <source>
        <dbReference type="EMBL" id="CAI1956766.1"/>
    </source>
</evidence>
<feature type="domain" description="Rapamycin-insensitive companion of mTOR N-terminal" evidence="5">
    <location>
        <begin position="369"/>
        <end position="713"/>
    </location>
</feature>
<dbReference type="SMART" id="SM01308">
    <property type="entry name" value="RICTOR_N"/>
    <property type="match status" value="1"/>
</dbReference>
<dbReference type="Pfam" id="PF14664">
    <property type="entry name" value="RICTOR_N"/>
    <property type="match status" value="1"/>
</dbReference>
<feature type="compositionally biased region" description="Basic and acidic residues" evidence="3">
    <location>
        <begin position="314"/>
        <end position="332"/>
    </location>
</feature>
<dbReference type="InterPro" id="IPR028268">
    <property type="entry name" value="Pianissimo_fam"/>
</dbReference>
<dbReference type="InterPro" id="IPR029451">
    <property type="entry name" value="RICTOR_M"/>
</dbReference>
<evidence type="ECO:0000256" key="3">
    <source>
        <dbReference type="SAM" id="MobiDB-lite"/>
    </source>
</evidence>
<dbReference type="PANTHER" id="PTHR13298:SF11">
    <property type="entry name" value="RAPAMYCIN-INSENSITIVE COMPANION OF MTOR"/>
    <property type="match status" value="1"/>
</dbReference>
<evidence type="ECO:0000256" key="1">
    <source>
        <dbReference type="ARBA" id="ARBA00008878"/>
    </source>
</evidence>
<dbReference type="SMART" id="SM01310">
    <property type="entry name" value="RICTOR_V"/>
    <property type="match status" value="1"/>
</dbReference>
<evidence type="ECO:0000259" key="4">
    <source>
        <dbReference type="SMART" id="SM01307"/>
    </source>
</evidence>
<feature type="compositionally biased region" description="Low complexity" evidence="3">
    <location>
        <begin position="84"/>
        <end position="96"/>
    </location>
</feature>
<evidence type="ECO:0000256" key="2">
    <source>
        <dbReference type="SAM" id="Coils"/>
    </source>
</evidence>
<reference evidence="7" key="1">
    <citation type="submission" date="2022-08" db="EMBL/GenBank/DDBJ databases">
        <authorList>
            <person name="Byrne P K."/>
        </authorList>
    </citation>
    <scope>NUCLEOTIDE SEQUENCE</scope>
    <source>
        <strain evidence="7">UCD650</strain>
    </source>
</reference>
<dbReference type="Pfam" id="PF14666">
    <property type="entry name" value="RICTOR_M"/>
    <property type="match status" value="1"/>
</dbReference>
<dbReference type="PANTHER" id="PTHR13298">
    <property type="entry name" value="CYTOSOLIC REGULATOR PIANISSIMO"/>
    <property type="match status" value="1"/>
</dbReference>
<feature type="region of interest" description="Disordered" evidence="3">
    <location>
        <begin position="50"/>
        <end position="104"/>
    </location>
</feature>
<dbReference type="SMART" id="SM01303">
    <property type="entry name" value="RasGEF_N_2"/>
    <property type="match status" value="1"/>
</dbReference>
<dbReference type="Pfam" id="PF14668">
    <property type="entry name" value="RICTOR_V"/>
    <property type="match status" value="1"/>
</dbReference>
<dbReference type="Proteomes" id="UP001152964">
    <property type="component" value="Chromosome 5"/>
</dbReference>
<proteinExistence type="inferred from homology"/>
<dbReference type="InterPro" id="IPR029452">
    <property type="entry name" value="RICTOR_V"/>
</dbReference>
<feature type="domain" description="Rapamycin-insensitive companion of mTOR middle" evidence="4">
    <location>
        <begin position="778"/>
        <end position="1003"/>
    </location>
</feature>
<feature type="coiled-coil region" evidence="2">
    <location>
        <begin position="203"/>
        <end position="230"/>
    </location>
</feature>
<keyword evidence="8" id="KW-1185">Reference proteome</keyword>
<feature type="region of interest" description="Disordered" evidence="3">
    <location>
        <begin position="283"/>
        <end position="337"/>
    </location>
</feature>
<feature type="compositionally biased region" description="Polar residues" evidence="3">
    <location>
        <begin position="283"/>
        <end position="313"/>
    </location>
</feature>
<feature type="compositionally biased region" description="Polar residues" evidence="3">
    <location>
        <begin position="50"/>
        <end position="68"/>
    </location>
</feature>
<evidence type="ECO:0008006" key="9">
    <source>
        <dbReference type="Google" id="ProtNLM"/>
    </source>
</evidence>
<dbReference type="InterPro" id="IPR029453">
    <property type="entry name" value="Rictor_IV"/>
</dbReference>
<dbReference type="EMBL" id="OX291495">
    <property type="protein sequence ID" value="CAI1956766.1"/>
    <property type="molecule type" value="Genomic_DNA"/>
</dbReference>
<dbReference type="Gene3D" id="1.25.10.10">
    <property type="entry name" value="Leucine-rich Repeat Variant"/>
    <property type="match status" value="1"/>
</dbReference>
<evidence type="ECO:0000259" key="5">
    <source>
        <dbReference type="SMART" id="SM01308"/>
    </source>
</evidence>
<name>A0ABN8VTY7_SACEU</name>
<accession>A0ABN8VTY7</accession>
<protein>
    <recommendedName>
        <fullName evidence="9">TSC11-like protein</fullName>
    </recommendedName>
</protein>
<dbReference type="SMART" id="SM01307">
    <property type="entry name" value="RICTOR_M"/>
    <property type="match status" value="1"/>
</dbReference>
<feature type="domain" description="Rapamycin-insensitive companion of mTOR" evidence="6">
    <location>
        <begin position="1190"/>
        <end position="1262"/>
    </location>
</feature>
<comment type="similarity">
    <text evidence="1">Belongs to the RICTOR family.</text>
</comment>
<evidence type="ECO:0000259" key="6">
    <source>
        <dbReference type="SMART" id="SM01310"/>
    </source>
</evidence>
<dbReference type="Pfam" id="PF14663">
    <property type="entry name" value="RasGEF_N_2"/>
    <property type="match status" value="1"/>
</dbReference>
<dbReference type="InterPro" id="IPR016024">
    <property type="entry name" value="ARM-type_fold"/>
</dbReference>
<organism evidence="7 8">
    <name type="scientific">Saccharomyces eubayanus</name>
    <name type="common">Yeast</name>
    <dbReference type="NCBI Taxonomy" id="1080349"/>
    <lineage>
        <taxon>Eukaryota</taxon>
        <taxon>Fungi</taxon>
        <taxon>Dikarya</taxon>
        <taxon>Ascomycota</taxon>
        <taxon>Saccharomycotina</taxon>
        <taxon>Saccharomycetes</taxon>
        <taxon>Saccharomycetales</taxon>
        <taxon>Saccharomycetaceae</taxon>
        <taxon>Saccharomyces</taxon>
    </lineage>
</organism>